<dbReference type="EMBL" id="ML213507">
    <property type="protein sequence ID" value="TFK53431.1"/>
    <property type="molecule type" value="Genomic_DNA"/>
</dbReference>
<organism evidence="1 2">
    <name type="scientific">Heliocybe sulcata</name>
    <dbReference type="NCBI Taxonomy" id="5364"/>
    <lineage>
        <taxon>Eukaryota</taxon>
        <taxon>Fungi</taxon>
        <taxon>Dikarya</taxon>
        <taxon>Basidiomycota</taxon>
        <taxon>Agaricomycotina</taxon>
        <taxon>Agaricomycetes</taxon>
        <taxon>Gloeophyllales</taxon>
        <taxon>Gloeophyllaceae</taxon>
        <taxon>Heliocybe</taxon>
    </lineage>
</organism>
<gene>
    <name evidence="1" type="ORF">OE88DRAFT_1248972</name>
</gene>
<protein>
    <submittedName>
        <fullName evidence="1">Uncharacterized protein</fullName>
    </submittedName>
</protein>
<keyword evidence="2" id="KW-1185">Reference proteome</keyword>
<evidence type="ECO:0000313" key="1">
    <source>
        <dbReference type="EMBL" id="TFK53431.1"/>
    </source>
</evidence>
<sequence length="123" mass="13678">MPSLQRLDIKDLTSSFFSGWDVLQGLTCPGANDLSAVPLPELRDLRLSFGGASFALPSNHDVERMLASRSRVVGDARLRSALETLDIRLLDSPMGRLWKKTKSEGVVRKVRPLNSRERSGRMV</sequence>
<name>A0A5C3NIK4_9AGAM</name>
<accession>A0A5C3NIK4</accession>
<dbReference type="AlphaFoldDB" id="A0A5C3NIK4"/>
<dbReference type="Proteomes" id="UP000305948">
    <property type="component" value="Unassembled WGS sequence"/>
</dbReference>
<reference evidence="1 2" key="1">
    <citation type="journal article" date="2019" name="Nat. Ecol. Evol.">
        <title>Megaphylogeny resolves global patterns of mushroom evolution.</title>
        <authorList>
            <person name="Varga T."/>
            <person name="Krizsan K."/>
            <person name="Foldi C."/>
            <person name="Dima B."/>
            <person name="Sanchez-Garcia M."/>
            <person name="Sanchez-Ramirez S."/>
            <person name="Szollosi G.J."/>
            <person name="Szarkandi J.G."/>
            <person name="Papp V."/>
            <person name="Albert L."/>
            <person name="Andreopoulos W."/>
            <person name="Angelini C."/>
            <person name="Antonin V."/>
            <person name="Barry K.W."/>
            <person name="Bougher N.L."/>
            <person name="Buchanan P."/>
            <person name="Buyck B."/>
            <person name="Bense V."/>
            <person name="Catcheside P."/>
            <person name="Chovatia M."/>
            <person name="Cooper J."/>
            <person name="Damon W."/>
            <person name="Desjardin D."/>
            <person name="Finy P."/>
            <person name="Geml J."/>
            <person name="Haridas S."/>
            <person name="Hughes K."/>
            <person name="Justo A."/>
            <person name="Karasinski D."/>
            <person name="Kautmanova I."/>
            <person name="Kiss B."/>
            <person name="Kocsube S."/>
            <person name="Kotiranta H."/>
            <person name="LaButti K.M."/>
            <person name="Lechner B.E."/>
            <person name="Liimatainen K."/>
            <person name="Lipzen A."/>
            <person name="Lukacs Z."/>
            <person name="Mihaltcheva S."/>
            <person name="Morgado L.N."/>
            <person name="Niskanen T."/>
            <person name="Noordeloos M.E."/>
            <person name="Ohm R.A."/>
            <person name="Ortiz-Santana B."/>
            <person name="Ovrebo C."/>
            <person name="Racz N."/>
            <person name="Riley R."/>
            <person name="Savchenko A."/>
            <person name="Shiryaev A."/>
            <person name="Soop K."/>
            <person name="Spirin V."/>
            <person name="Szebenyi C."/>
            <person name="Tomsovsky M."/>
            <person name="Tulloss R.E."/>
            <person name="Uehling J."/>
            <person name="Grigoriev I.V."/>
            <person name="Vagvolgyi C."/>
            <person name="Papp T."/>
            <person name="Martin F.M."/>
            <person name="Miettinen O."/>
            <person name="Hibbett D.S."/>
            <person name="Nagy L.G."/>
        </authorList>
    </citation>
    <scope>NUCLEOTIDE SEQUENCE [LARGE SCALE GENOMIC DNA]</scope>
    <source>
        <strain evidence="1 2">OMC1185</strain>
    </source>
</reference>
<proteinExistence type="predicted"/>
<evidence type="ECO:0000313" key="2">
    <source>
        <dbReference type="Proteomes" id="UP000305948"/>
    </source>
</evidence>